<comment type="pathway">
    <text evidence="2">Secondary metabolite biosynthesis.</text>
</comment>
<dbReference type="GO" id="GO:0005506">
    <property type="term" value="F:iron ion binding"/>
    <property type="evidence" value="ECO:0007669"/>
    <property type="project" value="InterPro"/>
</dbReference>
<dbReference type="EMBL" id="KV425658">
    <property type="protein sequence ID" value="KZT18878.1"/>
    <property type="molecule type" value="Genomic_DNA"/>
</dbReference>
<dbReference type="STRING" id="1314782.A0A165MWS1"/>
<evidence type="ECO:0000256" key="7">
    <source>
        <dbReference type="ARBA" id="ARBA00023004"/>
    </source>
</evidence>
<gene>
    <name evidence="10" type="ORF">NEOLEDRAFT_1142796</name>
</gene>
<dbReference type="Proteomes" id="UP000076761">
    <property type="component" value="Unassembled WGS sequence"/>
</dbReference>
<keyword evidence="7 9" id="KW-0408">Iron</keyword>
<accession>A0A165MWS1</accession>
<feature type="binding site" description="axial binding residue" evidence="9">
    <location>
        <position position="476"/>
    </location>
    <ligand>
        <name>heme</name>
        <dbReference type="ChEBI" id="CHEBI:30413"/>
    </ligand>
    <ligandPart>
        <name>Fe</name>
        <dbReference type="ChEBI" id="CHEBI:18248"/>
    </ligandPart>
</feature>
<name>A0A165MWS1_9AGAM</name>
<keyword evidence="6" id="KW-0560">Oxidoreductase</keyword>
<dbReference type="GO" id="GO:0020037">
    <property type="term" value="F:heme binding"/>
    <property type="evidence" value="ECO:0007669"/>
    <property type="project" value="InterPro"/>
</dbReference>
<dbReference type="Gene3D" id="1.10.630.10">
    <property type="entry name" value="Cytochrome P450"/>
    <property type="match status" value="1"/>
</dbReference>
<dbReference type="OrthoDB" id="1470350at2759"/>
<keyword evidence="8" id="KW-0503">Monooxygenase</keyword>
<dbReference type="CDD" id="cd11069">
    <property type="entry name" value="CYP_FUM15-like"/>
    <property type="match status" value="1"/>
</dbReference>
<protein>
    <submittedName>
        <fullName evidence="10">Cytochrome P450</fullName>
    </submittedName>
</protein>
<dbReference type="InterPro" id="IPR036396">
    <property type="entry name" value="Cyt_P450_sf"/>
</dbReference>
<dbReference type="InterPro" id="IPR050121">
    <property type="entry name" value="Cytochrome_P450_monoxygenase"/>
</dbReference>
<evidence type="ECO:0000256" key="4">
    <source>
        <dbReference type="ARBA" id="ARBA00022617"/>
    </source>
</evidence>
<evidence type="ECO:0000256" key="6">
    <source>
        <dbReference type="ARBA" id="ARBA00023002"/>
    </source>
</evidence>
<evidence type="ECO:0000256" key="5">
    <source>
        <dbReference type="ARBA" id="ARBA00022723"/>
    </source>
</evidence>
<comment type="similarity">
    <text evidence="3">Belongs to the cytochrome P450 family.</text>
</comment>
<evidence type="ECO:0000256" key="3">
    <source>
        <dbReference type="ARBA" id="ARBA00010617"/>
    </source>
</evidence>
<evidence type="ECO:0000313" key="11">
    <source>
        <dbReference type="Proteomes" id="UP000076761"/>
    </source>
</evidence>
<dbReference type="PRINTS" id="PR00385">
    <property type="entry name" value="P450"/>
</dbReference>
<dbReference type="PRINTS" id="PR00465">
    <property type="entry name" value="EP450IV"/>
</dbReference>
<organism evidence="10 11">
    <name type="scientific">Neolentinus lepideus HHB14362 ss-1</name>
    <dbReference type="NCBI Taxonomy" id="1314782"/>
    <lineage>
        <taxon>Eukaryota</taxon>
        <taxon>Fungi</taxon>
        <taxon>Dikarya</taxon>
        <taxon>Basidiomycota</taxon>
        <taxon>Agaricomycotina</taxon>
        <taxon>Agaricomycetes</taxon>
        <taxon>Gloeophyllales</taxon>
        <taxon>Gloeophyllaceae</taxon>
        <taxon>Neolentinus</taxon>
    </lineage>
</organism>
<sequence length="539" mass="60430">MYTSLFSLAAAALFFVLYKALRFYIRRYLSPTRDLPGPPNPSWLWGNMRDILKAENSVLHEGWLNKYGPVIRYTGMFNDNRIATMDMRALHHVLNSPVYEKPTQARNGLARILGEGLLFVEGEEHRKQRRVMNPAFGPTQIREMTDIFVEKSLQLRDIWLSEISKSGGEQANVDAVAWLSKLTLDVIGLAGFSYRFNALNPSHTPNELNSAFSTIFAAGTRFNVLGFLAGLMPVFNYVPTNRNREVMRAKSAMSRIGNQLLSEKKAAVRGENEKIVSKDAMQGRDLLSLLVRANMATDLPEGQRMRDEDVLAQVPTFLVAGHETTSTSTVWALYALSLAPAVQTQLREELLSVRTESPGMDELMSLPYLDAVCREVLRVHAPVPSTVRIALRDDVIPLGEGTKWADAKGVEHDSIRIAKGDVVFVPILALNRAKAIWGDDAEEFKPERWESIPEPATKIPGVWGNLLTFLGGSHACIGYRFSVVEMKAIMFTLIRAFEFELAVPKEKIAKRSMVVTRPVDLSGSDETNRLPIIVRPYRR</sequence>
<proteinExistence type="inferred from homology"/>
<dbReference type="PANTHER" id="PTHR24305:SF166">
    <property type="entry name" value="CYTOCHROME P450 12A4, MITOCHONDRIAL-RELATED"/>
    <property type="match status" value="1"/>
</dbReference>
<dbReference type="PANTHER" id="PTHR24305">
    <property type="entry name" value="CYTOCHROME P450"/>
    <property type="match status" value="1"/>
</dbReference>
<evidence type="ECO:0000256" key="8">
    <source>
        <dbReference type="ARBA" id="ARBA00023033"/>
    </source>
</evidence>
<dbReference type="AlphaFoldDB" id="A0A165MWS1"/>
<comment type="cofactor">
    <cofactor evidence="1 9">
        <name>heme</name>
        <dbReference type="ChEBI" id="CHEBI:30413"/>
    </cofactor>
</comment>
<keyword evidence="5 9" id="KW-0479">Metal-binding</keyword>
<reference evidence="10 11" key="1">
    <citation type="journal article" date="2016" name="Mol. Biol. Evol.">
        <title>Comparative Genomics of Early-Diverging Mushroom-Forming Fungi Provides Insights into the Origins of Lignocellulose Decay Capabilities.</title>
        <authorList>
            <person name="Nagy L.G."/>
            <person name="Riley R."/>
            <person name="Tritt A."/>
            <person name="Adam C."/>
            <person name="Daum C."/>
            <person name="Floudas D."/>
            <person name="Sun H."/>
            <person name="Yadav J.S."/>
            <person name="Pangilinan J."/>
            <person name="Larsson K.H."/>
            <person name="Matsuura K."/>
            <person name="Barry K."/>
            <person name="Labutti K."/>
            <person name="Kuo R."/>
            <person name="Ohm R.A."/>
            <person name="Bhattacharya S.S."/>
            <person name="Shirouzu T."/>
            <person name="Yoshinaga Y."/>
            <person name="Martin F.M."/>
            <person name="Grigoriev I.V."/>
            <person name="Hibbett D.S."/>
        </authorList>
    </citation>
    <scope>NUCLEOTIDE SEQUENCE [LARGE SCALE GENOMIC DNA]</scope>
    <source>
        <strain evidence="10 11">HHB14362 ss-1</strain>
    </source>
</reference>
<keyword evidence="4 9" id="KW-0349">Heme</keyword>
<dbReference type="InParanoid" id="A0A165MWS1"/>
<evidence type="ECO:0000256" key="1">
    <source>
        <dbReference type="ARBA" id="ARBA00001971"/>
    </source>
</evidence>
<evidence type="ECO:0000313" key="10">
    <source>
        <dbReference type="EMBL" id="KZT18878.1"/>
    </source>
</evidence>
<evidence type="ECO:0000256" key="9">
    <source>
        <dbReference type="PIRSR" id="PIRSR602403-1"/>
    </source>
</evidence>
<keyword evidence="11" id="KW-1185">Reference proteome</keyword>
<dbReference type="InterPro" id="IPR001128">
    <property type="entry name" value="Cyt_P450"/>
</dbReference>
<dbReference type="GO" id="GO:0016705">
    <property type="term" value="F:oxidoreductase activity, acting on paired donors, with incorporation or reduction of molecular oxygen"/>
    <property type="evidence" value="ECO:0007669"/>
    <property type="project" value="InterPro"/>
</dbReference>
<dbReference type="InterPro" id="IPR002403">
    <property type="entry name" value="Cyt_P450_E_grp-IV"/>
</dbReference>
<dbReference type="Pfam" id="PF00067">
    <property type="entry name" value="p450"/>
    <property type="match status" value="1"/>
</dbReference>
<dbReference type="GO" id="GO:0004497">
    <property type="term" value="F:monooxygenase activity"/>
    <property type="evidence" value="ECO:0007669"/>
    <property type="project" value="UniProtKB-KW"/>
</dbReference>
<evidence type="ECO:0000256" key="2">
    <source>
        <dbReference type="ARBA" id="ARBA00005179"/>
    </source>
</evidence>
<dbReference type="SUPFAM" id="SSF48264">
    <property type="entry name" value="Cytochrome P450"/>
    <property type="match status" value="1"/>
</dbReference>